<comment type="caution">
    <text evidence="4">The sequence shown here is derived from an EMBL/GenBank/DDBJ whole genome shotgun (WGS) entry which is preliminary data.</text>
</comment>
<feature type="compositionally biased region" description="Basic residues" evidence="2">
    <location>
        <begin position="12"/>
        <end position="23"/>
    </location>
</feature>
<feature type="domain" description="Zn(2)-C6 fungal-type" evidence="3">
    <location>
        <begin position="26"/>
        <end position="56"/>
    </location>
</feature>
<evidence type="ECO:0000313" key="5">
    <source>
        <dbReference type="Proteomes" id="UP001629113"/>
    </source>
</evidence>
<organism evidence="4 5">
    <name type="scientific">Phlyctema vagabunda</name>
    <dbReference type="NCBI Taxonomy" id="108571"/>
    <lineage>
        <taxon>Eukaryota</taxon>
        <taxon>Fungi</taxon>
        <taxon>Dikarya</taxon>
        <taxon>Ascomycota</taxon>
        <taxon>Pezizomycotina</taxon>
        <taxon>Leotiomycetes</taxon>
        <taxon>Helotiales</taxon>
        <taxon>Dermateaceae</taxon>
        <taxon>Phlyctema</taxon>
    </lineage>
</organism>
<reference evidence="4 5" key="1">
    <citation type="submission" date="2024-06" db="EMBL/GenBank/DDBJ databases">
        <title>Complete genome of Phlyctema vagabunda strain 19-DSS-EL-015.</title>
        <authorList>
            <person name="Fiorenzani C."/>
        </authorList>
    </citation>
    <scope>NUCLEOTIDE SEQUENCE [LARGE SCALE GENOMIC DNA]</scope>
    <source>
        <strain evidence="4 5">19-DSS-EL-015</strain>
    </source>
</reference>
<dbReference type="SUPFAM" id="SSF57701">
    <property type="entry name" value="Zn2/Cys6 DNA-binding domain"/>
    <property type="match status" value="1"/>
</dbReference>
<dbReference type="Pfam" id="PF00172">
    <property type="entry name" value="Zn_clus"/>
    <property type="match status" value="1"/>
</dbReference>
<dbReference type="InterPro" id="IPR052400">
    <property type="entry name" value="Zn2-C6_fungal_TF"/>
</dbReference>
<dbReference type="CDD" id="cd00067">
    <property type="entry name" value="GAL4"/>
    <property type="match status" value="1"/>
</dbReference>
<evidence type="ECO:0000256" key="1">
    <source>
        <dbReference type="ARBA" id="ARBA00023242"/>
    </source>
</evidence>
<dbReference type="PANTHER" id="PTHR47657:SF12">
    <property type="entry name" value="ZN(II)2CYS6 TRANSCRIPTION FACTOR (EUROFUNG)"/>
    <property type="match status" value="1"/>
</dbReference>
<dbReference type="PANTHER" id="PTHR47657">
    <property type="entry name" value="STEROL REGULATORY ELEMENT-BINDING PROTEIN ECM22"/>
    <property type="match status" value="1"/>
</dbReference>
<accession>A0ABR4PUE1</accession>
<evidence type="ECO:0000256" key="2">
    <source>
        <dbReference type="SAM" id="MobiDB-lite"/>
    </source>
</evidence>
<dbReference type="InterPro" id="IPR036864">
    <property type="entry name" value="Zn2-C6_fun-type_DNA-bd_sf"/>
</dbReference>
<dbReference type="Proteomes" id="UP001629113">
    <property type="component" value="Unassembled WGS sequence"/>
</dbReference>
<dbReference type="SMART" id="SM00066">
    <property type="entry name" value="GAL4"/>
    <property type="match status" value="1"/>
</dbReference>
<dbReference type="Gene3D" id="4.10.240.10">
    <property type="entry name" value="Zn(2)-C6 fungal-type DNA-binding domain"/>
    <property type="match status" value="1"/>
</dbReference>
<name>A0ABR4PUE1_9HELO</name>
<keyword evidence="5" id="KW-1185">Reference proteome</keyword>
<evidence type="ECO:0000313" key="4">
    <source>
        <dbReference type="EMBL" id="KAL3426992.1"/>
    </source>
</evidence>
<protein>
    <recommendedName>
        <fullName evidence="3">Zn(2)-C6 fungal-type domain-containing protein</fullName>
    </recommendedName>
</protein>
<keyword evidence="1" id="KW-0539">Nucleus</keyword>
<evidence type="ECO:0000259" key="3">
    <source>
        <dbReference type="PROSITE" id="PS50048"/>
    </source>
</evidence>
<dbReference type="InterPro" id="IPR001138">
    <property type="entry name" value="Zn2Cys6_DnaBD"/>
</dbReference>
<proteinExistence type="predicted"/>
<dbReference type="EMBL" id="JBFCZG010000001">
    <property type="protein sequence ID" value="KAL3426992.1"/>
    <property type="molecule type" value="Genomic_DNA"/>
</dbReference>
<sequence length="432" mass="49753">MPYLQASMDRKKTSHTRKTHKKSRTGCRTCLRRHIRCDERKPRCKNCAYRAETCNYPSGGSDSQSRQLQVVPAHQFYPQQHGTFSPEYPLVLVNLETSNRNLLHHISSISFEFQTQKTDRYTILQRQLPLYLAIGYEYDFVQQALLGLSATHLEWMCGTKFSPTSSPDYCKGQAIRGLRQAINGFSKRNSDALLAASLLLLWQSYTPDDWSTIESGIGSLTAAMQDWEEDSILKEHIQLQKPYLNLPPSLGRTIIWKREKRDLERLEELYQSLDTVSRYLQDNREEARAAYKLLTIIRQLQVCSPTLDKAKLFEYCQPIRTYVVWTPLICGSRLKTNPMTMVFLAHVYATAVVMGHVHGLSRMSLDAGSLSRRSIAPIYELYRELIALFDNENQVPYIVEAMDLIQYPLRAVQAFQNRIAEVKRECNITLPG</sequence>
<dbReference type="PROSITE" id="PS50048">
    <property type="entry name" value="ZN2_CY6_FUNGAL_2"/>
    <property type="match status" value="1"/>
</dbReference>
<gene>
    <name evidence="4" type="ORF">PVAG01_00501</name>
</gene>
<feature type="region of interest" description="Disordered" evidence="2">
    <location>
        <begin position="1"/>
        <end position="23"/>
    </location>
</feature>